<feature type="region of interest" description="Disordered" evidence="1">
    <location>
        <begin position="1"/>
        <end position="60"/>
    </location>
</feature>
<name>A0A1E7XYB1_BIFAD</name>
<keyword evidence="2" id="KW-0472">Membrane</keyword>
<protein>
    <submittedName>
        <fullName evidence="3">Uncharacterized protein</fullName>
    </submittedName>
</protein>
<gene>
    <name evidence="3" type="ORF">BBK15_09435</name>
</gene>
<evidence type="ECO:0000256" key="2">
    <source>
        <dbReference type="SAM" id="Phobius"/>
    </source>
</evidence>
<feature type="compositionally biased region" description="Basic and acidic residues" evidence="1">
    <location>
        <begin position="1"/>
        <end position="21"/>
    </location>
</feature>
<feature type="transmembrane region" description="Helical" evidence="2">
    <location>
        <begin position="74"/>
        <end position="92"/>
    </location>
</feature>
<evidence type="ECO:0000256" key="1">
    <source>
        <dbReference type="SAM" id="MobiDB-lite"/>
    </source>
</evidence>
<proteinExistence type="predicted"/>
<sequence length="172" mass="18420">MSDLDELRLRYTEENPDKPSDDVETVAFHSTPRKPKPAPKAVGPKRAKAEPPRKAVPLTMGVPRGVPTPNEASAALWLAALALAVVLAATRAAAVVPFLAIAVILALGTLMHPVTAPVLHDMERRFGLTVVDVSAEGHVRFMDSKGRLREGILRVYGRRATMFDGNGGILSA</sequence>
<keyword evidence="2" id="KW-0812">Transmembrane</keyword>
<evidence type="ECO:0000313" key="4">
    <source>
        <dbReference type="Proteomes" id="UP000175684"/>
    </source>
</evidence>
<organism evidence="3 4">
    <name type="scientific">Bifidobacterium adolescentis</name>
    <dbReference type="NCBI Taxonomy" id="1680"/>
    <lineage>
        <taxon>Bacteria</taxon>
        <taxon>Bacillati</taxon>
        <taxon>Actinomycetota</taxon>
        <taxon>Actinomycetes</taxon>
        <taxon>Bifidobacteriales</taxon>
        <taxon>Bifidobacteriaceae</taxon>
        <taxon>Bifidobacterium</taxon>
    </lineage>
</organism>
<reference evidence="3 4" key="1">
    <citation type="submission" date="2016-07" db="EMBL/GenBank/DDBJ databases">
        <title>Draft Genome Sequence of Bifidobacterium adolescentis strain Km 4.</title>
        <authorList>
            <person name="Danilenko V.N."/>
        </authorList>
    </citation>
    <scope>NUCLEOTIDE SEQUENCE [LARGE SCALE GENOMIC DNA]</scope>
    <source>
        <strain evidence="3 4">Km 4</strain>
    </source>
</reference>
<feature type="transmembrane region" description="Helical" evidence="2">
    <location>
        <begin position="98"/>
        <end position="119"/>
    </location>
</feature>
<evidence type="ECO:0000313" key="3">
    <source>
        <dbReference type="EMBL" id="OFA33692.1"/>
    </source>
</evidence>
<comment type="caution">
    <text evidence="3">The sequence shown here is derived from an EMBL/GenBank/DDBJ whole genome shotgun (WGS) entry which is preliminary data.</text>
</comment>
<accession>A0A1E7XYB1</accession>
<dbReference type="EMBL" id="MAXD01000013">
    <property type="protein sequence ID" value="OFA33692.1"/>
    <property type="molecule type" value="Genomic_DNA"/>
</dbReference>
<dbReference type="Proteomes" id="UP000175684">
    <property type="component" value="Unassembled WGS sequence"/>
</dbReference>
<keyword evidence="2" id="KW-1133">Transmembrane helix</keyword>
<dbReference type="AlphaFoldDB" id="A0A1E7XYB1"/>